<evidence type="ECO:0000313" key="2">
    <source>
        <dbReference type="Proteomes" id="UP000318453"/>
    </source>
</evidence>
<dbReference type="EMBL" id="CP042326">
    <property type="protein sequence ID" value="QDZ39986.1"/>
    <property type="molecule type" value="Genomic_DNA"/>
</dbReference>
<protein>
    <recommendedName>
        <fullName evidence="3">Alpha/beta hydrolase</fullName>
    </recommendedName>
</protein>
<keyword evidence="2" id="KW-1185">Reference proteome</keyword>
<evidence type="ECO:0008006" key="3">
    <source>
        <dbReference type="Google" id="ProtNLM"/>
    </source>
</evidence>
<dbReference type="RefSeq" id="WP_146295582.1">
    <property type="nucleotide sequence ID" value="NZ_CP042326.1"/>
</dbReference>
<accession>A0A5B8NLU1</accession>
<dbReference type="InterPro" id="IPR029058">
    <property type="entry name" value="AB_hydrolase_fold"/>
</dbReference>
<dbReference type="KEGG" id="enn:FRE64_08560"/>
<organism evidence="1 2">
    <name type="scientific">Euhalothece natronophila Z-M001</name>
    <dbReference type="NCBI Taxonomy" id="522448"/>
    <lineage>
        <taxon>Bacteria</taxon>
        <taxon>Bacillati</taxon>
        <taxon>Cyanobacteriota</taxon>
        <taxon>Cyanophyceae</taxon>
        <taxon>Oscillatoriophycideae</taxon>
        <taxon>Chroococcales</taxon>
        <taxon>Halothecacae</taxon>
        <taxon>Halothece cluster</taxon>
        <taxon>Euhalothece</taxon>
    </lineage>
</organism>
<evidence type="ECO:0000313" key="1">
    <source>
        <dbReference type="EMBL" id="QDZ39986.1"/>
    </source>
</evidence>
<dbReference type="Proteomes" id="UP000318453">
    <property type="component" value="Chromosome"/>
</dbReference>
<proteinExistence type="predicted"/>
<reference evidence="1" key="1">
    <citation type="submission" date="2019-08" db="EMBL/GenBank/DDBJ databases">
        <title>Carotenoids and Carotenoid Binding Proteins in the Halophilic Cyanobacterium Euhalothece sp. ZM00.</title>
        <authorList>
            <person name="Cho S.M."/>
            <person name="Song J.Y."/>
            <person name="Park Y.-I."/>
        </authorList>
    </citation>
    <scope>NUCLEOTIDE SEQUENCE [LARGE SCALE GENOMIC DNA]</scope>
    <source>
        <strain evidence="1">Z-M001</strain>
    </source>
</reference>
<gene>
    <name evidence="1" type="ORF">FRE64_08560</name>
</gene>
<dbReference type="OrthoDB" id="529979at2"/>
<dbReference type="AlphaFoldDB" id="A0A5B8NLU1"/>
<name>A0A5B8NLU1_9CHRO</name>
<dbReference type="SUPFAM" id="SSF53474">
    <property type="entry name" value="alpha/beta-Hydrolases"/>
    <property type="match status" value="1"/>
</dbReference>
<sequence>MIIIVPGFHPPDLTADFLQGMGWQNLSPEELLLLPEKILPYDSIQIFQYISQQVSLETPVYLIAFSAGVAGAMGAAVIWEQQGGKIEHFFALDGWGVPILPSFPTTRISHDEFTHYTSQLLGRGKQPFYCSPPVEHLALWQTPHLAYGWWEIKYGCKVYSSVAKTINEMI</sequence>